<feature type="domain" description="Phosphatidic acid phosphatase type 2/haloperoxidase" evidence="8">
    <location>
        <begin position="124"/>
        <end position="272"/>
    </location>
</feature>
<dbReference type="InterPro" id="IPR000326">
    <property type="entry name" value="PAP2/HPO"/>
</dbReference>
<proteinExistence type="inferred from homology"/>
<dbReference type="PANTHER" id="PTHR10165">
    <property type="entry name" value="LIPID PHOSPHATE PHOSPHATASE"/>
    <property type="match status" value="1"/>
</dbReference>
<evidence type="ECO:0000256" key="6">
    <source>
        <dbReference type="SAM" id="MobiDB-lite"/>
    </source>
</evidence>
<accession>A0ABR0KME8</accession>
<feature type="region of interest" description="Disordered" evidence="6">
    <location>
        <begin position="394"/>
        <end position="419"/>
    </location>
</feature>
<dbReference type="CDD" id="cd03390">
    <property type="entry name" value="PAP2_containing_1_like"/>
    <property type="match status" value="1"/>
</dbReference>
<dbReference type="InterPro" id="IPR036938">
    <property type="entry name" value="PAP2/HPO_sf"/>
</dbReference>
<protein>
    <recommendedName>
        <fullName evidence="8">Phosphatidic acid phosphatase type 2/haloperoxidase domain-containing protein</fullName>
    </recommendedName>
</protein>
<keyword evidence="5 7" id="KW-0472">Membrane</keyword>
<dbReference type="Proteomes" id="UP001345013">
    <property type="component" value="Unassembled WGS sequence"/>
</dbReference>
<organism evidence="9 10">
    <name type="scientific">Lithohypha guttulata</name>
    <dbReference type="NCBI Taxonomy" id="1690604"/>
    <lineage>
        <taxon>Eukaryota</taxon>
        <taxon>Fungi</taxon>
        <taxon>Dikarya</taxon>
        <taxon>Ascomycota</taxon>
        <taxon>Pezizomycotina</taxon>
        <taxon>Eurotiomycetes</taxon>
        <taxon>Chaetothyriomycetidae</taxon>
        <taxon>Chaetothyriales</taxon>
        <taxon>Trichomeriaceae</taxon>
        <taxon>Lithohypha</taxon>
    </lineage>
</organism>
<evidence type="ECO:0000256" key="3">
    <source>
        <dbReference type="ARBA" id="ARBA00022692"/>
    </source>
</evidence>
<sequence>MNKLQGFLPATSSGQKFTFKIIFSYFFDYAVIAVLAVIYGVLDKILTPFAQHFSMNNITLMNPIADPERVPIAMAMVYSCLCPAFIIAIYTLFIDGMFSKSKGNVSRGQRYTWGDRLWELNCGVLGLFLAQGTAFVITGSLKNLIGKPRPDLLARCLLNDTITADPGPPLYGLLSRANCTSDNAYILQDGFRSFPSGHSSSSFAGLFYLSLYLAAKLHVLDQRGEVWRTFIVLIPTLAASMIAGSRIIDARHHPFDVLFGSALGLLCGWGSYRQYFPPVTDTWEKGRAYPMRSWGVPLRRPDGTIGTDGQFYGHHGRIDRTTSAMVEDEEDRQALVGGGGGLGMEPIRSEQGYSSASAKAPPFQQFQQRGPSPMVRSVSEEDETDYEHVRVGAGNVNTMPTGELSRNQSPTAPGGSNAFREQLNRNQSSRGGVGAVGSEEQDLAYQRPVRHGVGKDLQDHTYFSVNVQADSSISYDPLYSDYSKLQAAASEFEESEGPLVALIGRSFAFEKIPVETLNQIGAAALAENRPDQAHIEYLYESSFYPNYPTPQYTPQQYNTT</sequence>
<evidence type="ECO:0000256" key="1">
    <source>
        <dbReference type="ARBA" id="ARBA00004141"/>
    </source>
</evidence>
<evidence type="ECO:0000313" key="9">
    <source>
        <dbReference type="EMBL" id="KAK5100755.1"/>
    </source>
</evidence>
<keyword evidence="10" id="KW-1185">Reference proteome</keyword>
<gene>
    <name evidence="9" type="ORF">LTR24_000901</name>
</gene>
<name>A0ABR0KME8_9EURO</name>
<dbReference type="Gene3D" id="1.20.144.10">
    <property type="entry name" value="Phosphatidic acid phosphatase type 2/haloperoxidase"/>
    <property type="match status" value="1"/>
</dbReference>
<evidence type="ECO:0000313" key="10">
    <source>
        <dbReference type="Proteomes" id="UP001345013"/>
    </source>
</evidence>
<reference evidence="9 10" key="1">
    <citation type="submission" date="2023-08" db="EMBL/GenBank/DDBJ databases">
        <title>Black Yeasts Isolated from many extreme environments.</title>
        <authorList>
            <person name="Coleine C."/>
            <person name="Stajich J.E."/>
            <person name="Selbmann L."/>
        </authorList>
    </citation>
    <scope>NUCLEOTIDE SEQUENCE [LARGE SCALE GENOMIC DNA]</scope>
    <source>
        <strain evidence="9 10">CCFEE 5885</strain>
    </source>
</reference>
<evidence type="ECO:0000259" key="8">
    <source>
        <dbReference type="SMART" id="SM00014"/>
    </source>
</evidence>
<comment type="caution">
    <text evidence="9">The sequence shown here is derived from an EMBL/GenBank/DDBJ whole genome shotgun (WGS) entry which is preliminary data.</text>
</comment>
<dbReference type="Pfam" id="PF01569">
    <property type="entry name" value="PAP2"/>
    <property type="match status" value="1"/>
</dbReference>
<evidence type="ECO:0000256" key="5">
    <source>
        <dbReference type="ARBA" id="ARBA00023136"/>
    </source>
</evidence>
<keyword evidence="3 7" id="KW-0812">Transmembrane</keyword>
<feature type="compositionally biased region" description="Polar residues" evidence="6">
    <location>
        <begin position="395"/>
        <end position="411"/>
    </location>
</feature>
<comment type="similarity">
    <text evidence="2">Belongs to the PA-phosphatase related phosphoesterase family.</text>
</comment>
<dbReference type="PANTHER" id="PTHR10165:SF158">
    <property type="entry name" value="PAP2 DOMAIN PROTEIN (AFU_ORTHOLOGUE AFUA_4G08970)"/>
    <property type="match status" value="1"/>
</dbReference>
<dbReference type="Gene3D" id="3.30.560.10">
    <property type="entry name" value="Glucose Oxidase, domain 3"/>
    <property type="match status" value="1"/>
</dbReference>
<dbReference type="EMBL" id="JAVRRG010000006">
    <property type="protein sequence ID" value="KAK5100755.1"/>
    <property type="molecule type" value="Genomic_DNA"/>
</dbReference>
<feature type="transmembrane region" description="Helical" evidence="7">
    <location>
        <begin position="70"/>
        <end position="93"/>
    </location>
</feature>
<keyword evidence="4 7" id="KW-1133">Transmembrane helix</keyword>
<dbReference type="InterPro" id="IPR043216">
    <property type="entry name" value="PAP-like"/>
</dbReference>
<dbReference type="SMART" id="SM00014">
    <property type="entry name" value="acidPPc"/>
    <property type="match status" value="1"/>
</dbReference>
<evidence type="ECO:0000256" key="4">
    <source>
        <dbReference type="ARBA" id="ARBA00022989"/>
    </source>
</evidence>
<feature type="transmembrane region" description="Helical" evidence="7">
    <location>
        <begin position="21"/>
        <end position="42"/>
    </location>
</feature>
<evidence type="ECO:0000256" key="2">
    <source>
        <dbReference type="ARBA" id="ARBA00008816"/>
    </source>
</evidence>
<dbReference type="SUPFAM" id="SSF48317">
    <property type="entry name" value="Acid phosphatase/Vanadium-dependent haloperoxidase"/>
    <property type="match status" value="1"/>
</dbReference>
<comment type="subcellular location">
    <subcellularLocation>
        <location evidence="1">Membrane</location>
        <topology evidence="1">Multi-pass membrane protein</topology>
    </subcellularLocation>
</comment>
<evidence type="ECO:0000256" key="7">
    <source>
        <dbReference type="SAM" id="Phobius"/>
    </source>
</evidence>